<evidence type="ECO:0000256" key="13">
    <source>
        <dbReference type="ARBA" id="ARBA00023128"/>
    </source>
</evidence>
<accession>A0A3R7CK74</accession>
<dbReference type="PANTHER" id="PTHR13178">
    <property type="entry name" value="NADH-UBIQUINONE OXIDOREDUCTASE SGDH SUBUNIT"/>
    <property type="match status" value="1"/>
</dbReference>
<comment type="similarity">
    <text evidence="3">Belongs to the complex I NDUFB5 subunit family.</text>
</comment>
<evidence type="ECO:0000256" key="7">
    <source>
        <dbReference type="ARBA" id="ARBA00022660"/>
    </source>
</evidence>
<reference evidence="17 18" key="2">
    <citation type="journal article" date="2021" name="Genomics">
        <title>High-quality reference genome for Clonorchis sinensis.</title>
        <authorList>
            <person name="Young N.D."/>
            <person name="Stroehlein A.J."/>
            <person name="Kinkar L."/>
            <person name="Wang T."/>
            <person name="Sohn W.M."/>
            <person name="Chang B.C.H."/>
            <person name="Kaur P."/>
            <person name="Weisz D."/>
            <person name="Dudchenko O."/>
            <person name="Aiden E.L."/>
            <person name="Korhonen P.K."/>
            <person name="Gasser R.B."/>
        </authorList>
    </citation>
    <scope>NUCLEOTIDE SEQUENCE [LARGE SCALE GENOMIC DNA]</scope>
    <source>
        <strain evidence="17">Cs-k2</strain>
    </source>
</reference>
<evidence type="ECO:0000256" key="10">
    <source>
        <dbReference type="ARBA" id="ARBA00022946"/>
    </source>
</evidence>
<keyword evidence="18" id="KW-1185">Reference proteome</keyword>
<evidence type="ECO:0000256" key="5">
    <source>
        <dbReference type="ARBA" id="ARBA00015175"/>
    </source>
</evidence>
<comment type="subunit">
    <text evidence="4">Complex I is composed of 45 different subunits.</text>
</comment>
<evidence type="ECO:0000256" key="1">
    <source>
        <dbReference type="ARBA" id="ARBA00003195"/>
    </source>
</evidence>
<reference evidence="17 18" key="1">
    <citation type="journal article" date="2018" name="Biotechnol. Adv.">
        <title>Improved genomic resources and new bioinformatic workflow for the carcinogenic parasite Clonorchis sinensis: Biotechnological implications.</title>
        <authorList>
            <person name="Wang D."/>
            <person name="Korhonen P.K."/>
            <person name="Gasser R.B."/>
            <person name="Young N.D."/>
        </authorList>
    </citation>
    <scope>NUCLEOTIDE SEQUENCE [LARGE SCALE GENOMIC DNA]</scope>
    <source>
        <strain evidence="17">Cs-k2</strain>
    </source>
</reference>
<dbReference type="GO" id="GO:0005743">
    <property type="term" value="C:mitochondrial inner membrane"/>
    <property type="evidence" value="ECO:0007669"/>
    <property type="project" value="UniProtKB-SubCell"/>
</dbReference>
<keyword evidence="7" id="KW-0679">Respiratory chain</keyword>
<keyword evidence="8" id="KW-0812">Transmembrane</keyword>
<keyword evidence="10" id="KW-0809">Transit peptide</keyword>
<evidence type="ECO:0000313" key="18">
    <source>
        <dbReference type="Proteomes" id="UP000286415"/>
    </source>
</evidence>
<evidence type="ECO:0000256" key="4">
    <source>
        <dbReference type="ARBA" id="ARBA00011533"/>
    </source>
</evidence>
<protein>
    <recommendedName>
        <fullName evidence="5">NADH dehydrogenase [ubiquinone] 1 beta subcomplex subunit 5, mitochondrial</fullName>
    </recommendedName>
    <alternativeName>
        <fullName evidence="16">Complex I-SGDH</fullName>
    </alternativeName>
    <alternativeName>
        <fullName evidence="15">NADH-ubiquinone oxidoreductase SGDH subunit</fullName>
    </alternativeName>
</protein>
<keyword evidence="11" id="KW-0249">Electron transport</keyword>
<evidence type="ECO:0000256" key="9">
    <source>
        <dbReference type="ARBA" id="ARBA00022792"/>
    </source>
</evidence>
<keyword evidence="6" id="KW-0813">Transport</keyword>
<evidence type="ECO:0000256" key="3">
    <source>
        <dbReference type="ARBA" id="ARBA00007152"/>
    </source>
</evidence>
<dbReference type="EMBL" id="NIRI02000013">
    <property type="protein sequence ID" value="KAG5453135.1"/>
    <property type="molecule type" value="Genomic_DNA"/>
</dbReference>
<name>A0A3R7CK74_CLOSI</name>
<sequence length="334" mass="37517">MGTPRRATSMVRYIVRHGAVAPSMALVNPTYYLQCIAPFPIPLKSPLTALYLRTGFSPPASNAQLTTPPPPNPRCAKLWQLQSLYDKYARYGVRTVCVKQSIGYVGSSLSECSTVVRSTSAIDLPLVTPYPTKRLGKVCVSTYNVFHFRNAGTKRLFEVKPSEFLNARALDTLHFYAMLGLVPCLVLVFLVNVFVGPAELTDIPEGYEPRHWEYHKHPISRFIAKYMSPHPQKTYESFLGQLDDIREQKELIFEDRWLRSSDRTYGDYRGWYFIPANPAGVIRARKELELDQEIGEHVGGSNPTSASRLLLSRLGQPGSIPAIVLPSADMVVMH</sequence>
<evidence type="ECO:0000256" key="2">
    <source>
        <dbReference type="ARBA" id="ARBA00004434"/>
    </source>
</evidence>
<comment type="subcellular location">
    <subcellularLocation>
        <location evidence="2">Mitochondrion inner membrane</location>
        <topology evidence="2">Single-pass membrane protein</topology>
    </subcellularLocation>
</comment>
<evidence type="ECO:0000256" key="6">
    <source>
        <dbReference type="ARBA" id="ARBA00022448"/>
    </source>
</evidence>
<gene>
    <name evidence="17" type="ORF">CSKR_106963</name>
</gene>
<dbReference type="STRING" id="79923.A0A3R7CK74"/>
<dbReference type="AlphaFoldDB" id="A0A3R7CK74"/>
<evidence type="ECO:0000256" key="15">
    <source>
        <dbReference type="ARBA" id="ARBA00032395"/>
    </source>
</evidence>
<evidence type="ECO:0000256" key="12">
    <source>
        <dbReference type="ARBA" id="ARBA00022989"/>
    </source>
</evidence>
<evidence type="ECO:0000256" key="14">
    <source>
        <dbReference type="ARBA" id="ARBA00023136"/>
    </source>
</evidence>
<dbReference type="OrthoDB" id="9995605at2759"/>
<comment type="caution">
    <text evidence="17">The sequence shown here is derived from an EMBL/GenBank/DDBJ whole genome shotgun (WGS) entry which is preliminary data.</text>
</comment>
<keyword evidence="9" id="KW-0999">Mitochondrion inner membrane</keyword>
<proteinExistence type="inferred from homology"/>
<evidence type="ECO:0000256" key="11">
    <source>
        <dbReference type="ARBA" id="ARBA00022982"/>
    </source>
</evidence>
<keyword evidence="14" id="KW-0472">Membrane</keyword>
<comment type="function">
    <text evidence="1">Accessory subunit of the mitochondrial membrane respiratory chain NADH dehydrogenase (Complex I), that is believed not to be involved in catalysis. Complex I functions in the transfer of electrons from NADH to the respiratory chain. The immediate electron acceptor for the enzyme is believed to be ubiquinone.</text>
</comment>
<keyword evidence="13" id="KW-0496">Mitochondrion</keyword>
<dbReference type="InterPro" id="IPR019173">
    <property type="entry name" value="NADH_UbQ_OxRdtase_B5_su"/>
</dbReference>
<dbReference type="PANTHER" id="PTHR13178:SF0">
    <property type="entry name" value="NADH DEHYDROGENASE [UBIQUINONE] 1 BETA SUBCOMPLEX SUBUNIT 5, MITOCHONDRIAL"/>
    <property type="match status" value="1"/>
</dbReference>
<dbReference type="Pfam" id="PF09781">
    <property type="entry name" value="NDUF_B5"/>
    <property type="match status" value="1"/>
</dbReference>
<evidence type="ECO:0000256" key="16">
    <source>
        <dbReference type="ARBA" id="ARBA00032550"/>
    </source>
</evidence>
<evidence type="ECO:0000256" key="8">
    <source>
        <dbReference type="ARBA" id="ARBA00022692"/>
    </source>
</evidence>
<organism evidence="17 18">
    <name type="scientific">Clonorchis sinensis</name>
    <name type="common">Chinese liver fluke</name>
    <dbReference type="NCBI Taxonomy" id="79923"/>
    <lineage>
        <taxon>Eukaryota</taxon>
        <taxon>Metazoa</taxon>
        <taxon>Spiralia</taxon>
        <taxon>Lophotrochozoa</taxon>
        <taxon>Platyhelminthes</taxon>
        <taxon>Trematoda</taxon>
        <taxon>Digenea</taxon>
        <taxon>Opisthorchiida</taxon>
        <taxon>Opisthorchiata</taxon>
        <taxon>Opisthorchiidae</taxon>
        <taxon>Clonorchis</taxon>
    </lineage>
</organism>
<keyword evidence="12" id="KW-1133">Transmembrane helix</keyword>
<dbReference type="InParanoid" id="A0A3R7CK74"/>
<evidence type="ECO:0000313" key="17">
    <source>
        <dbReference type="EMBL" id="KAG5453135.1"/>
    </source>
</evidence>
<dbReference type="Proteomes" id="UP000286415">
    <property type="component" value="Unassembled WGS sequence"/>
</dbReference>